<sequence length="136" mass="14890">MFIDFHDIRNLGMNQFDAVSEAAASTAKRLQAISDEATAYSKKHYESAYAHGGRLLNAKGLNEVIELQSDYAKISYENFVAEATKLSALCSEFAKEAFKPVKTEFAEPSREQPSPLATGLVATKSAPAQKKERVEG</sequence>
<evidence type="ECO:0000313" key="4">
    <source>
        <dbReference type="Proteomes" id="UP000309061"/>
    </source>
</evidence>
<protein>
    <submittedName>
        <fullName evidence="3">Phasin family protein</fullName>
    </submittedName>
</protein>
<feature type="domain" description="Phasin" evidence="2">
    <location>
        <begin position="8"/>
        <end position="103"/>
    </location>
</feature>
<dbReference type="OrthoDB" id="7678100at2"/>
<gene>
    <name evidence="3" type="ORF">H2LOC_011450</name>
</gene>
<feature type="region of interest" description="Disordered" evidence="1">
    <location>
        <begin position="104"/>
        <end position="136"/>
    </location>
</feature>
<accession>A0A6B8KIA9</accession>
<reference evidence="3 4" key="1">
    <citation type="submission" date="2019-11" db="EMBL/GenBank/DDBJ databases">
        <title>The genome sequence of Methylocystis heyeri.</title>
        <authorList>
            <person name="Oshkin I.Y."/>
            <person name="Miroshnikov K."/>
            <person name="Dedysh S.N."/>
        </authorList>
    </citation>
    <scope>NUCLEOTIDE SEQUENCE [LARGE SCALE GENOMIC DNA]</scope>
    <source>
        <strain evidence="3 4">H2</strain>
    </source>
</reference>
<proteinExistence type="predicted"/>
<dbReference type="KEGG" id="mhey:H2LOC_011450"/>
<dbReference type="Proteomes" id="UP000309061">
    <property type="component" value="Chromosome"/>
</dbReference>
<name>A0A6B8KIA9_9HYPH</name>
<organism evidence="3 4">
    <name type="scientific">Methylocystis heyeri</name>
    <dbReference type="NCBI Taxonomy" id="391905"/>
    <lineage>
        <taxon>Bacteria</taxon>
        <taxon>Pseudomonadati</taxon>
        <taxon>Pseudomonadota</taxon>
        <taxon>Alphaproteobacteria</taxon>
        <taxon>Hyphomicrobiales</taxon>
        <taxon>Methylocystaceae</taxon>
        <taxon>Methylocystis</taxon>
    </lineage>
</organism>
<keyword evidence="4" id="KW-1185">Reference proteome</keyword>
<evidence type="ECO:0000313" key="3">
    <source>
        <dbReference type="EMBL" id="QGM46263.1"/>
    </source>
</evidence>
<dbReference type="AlphaFoldDB" id="A0A6B8KIA9"/>
<dbReference type="InterPro" id="IPR018968">
    <property type="entry name" value="Phasin"/>
</dbReference>
<dbReference type="EMBL" id="CP046052">
    <property type="protein sequence ID" value="QGM46263.1"/>
    <property type="molecule type" value="Genomic_DNA"/>
</dbReference>
<evidence type="ECO:0000259" key="2">
    <source>
        <dbReference type="Pfam" id="PF09361"/>
    </source>
</evidence>
<evidence type="ECO:0000256" key="1">
    <source>
        <dbReference type="SAM" id="MobiDB-lite"/>
    </source>
</evidence>
<dbReference type="Pfam" id="PF09361">
    <property type="entry name" value="Phasin_2"/>
    <property type="match status" value="1"/>
</dbReference>